<evidence type="ECO:0000313" key="2">
    <source>
        <dbReference type="Proteomes" id="UP001163603"/>
    </source>
</evidence>
<protein>
    <submittedName>
        <fullName evidence="1">Uncharacterized protein</fullName>
    </submittedName>
</protein>
<evidence type="ECO:0000313" key="1">
    <source>
        <dbReference type="EMBL" id="KAJ0026077.1"/>
    </source>
</evidence>
<name>A0ACC0XX62_9ROSI</name>
<proteinExistence type="predicted"/>
<reference evidence="2" key="1">
    <citation type="journal article" date="2023" name="G3 (Bethesda)">
        <title>Genome assembly and association tests identify interacting loci associated with vigor, precocity, and sex in interspecific pistachio rootstocks.</title>
        <authorList>
            <person name="Palmer W."/>
            <person name="Jacygrad E."/>
            <person name="Sagayaradj S."/>
            <person name="Cavanaugh K."/>
            <person name="Han R."/>
            <person name="Bertier L."/>
            <person name="Beede B."/>
            <person name="Kafkas S."/>
            <person name="Golino D."/>
            <person name="Preece J."/>
            <person name="Michelmore R."/>
        </authorList>
    </citation>
    <scope>NUCLEOTIDE SEQUENCE [LARGE SCALE GENOMIC DNA]</scope>
</reference>
<gene>
    <name evidence="1" type="ORF">Pint_08242</name>
</gene>
<organism evidence="1 2">
    <name type="scientific">Pistacia integerrima</name>
    <dbReference type="NCBI Taxonomy" id="434235"/>
    <lineage>
        <taxon>Eukaryota</taxon>
        <taxon>Viridiplantae</taxon>
        <taxon>Streptophyta</taxon>
        <taxon>Embryophyta</taxon>
        <taxon>Tracheophyta</taxon>
        <taxon>Spermatophyta</taxon>
        <taxon>Magnoliopsida</taxon>
        <taxon>eudicotyledons</taxon>
        <taxon>Gunneridae</taxon>
        <taxon>Pentapetalae</taxon>
        <taxon>rosids</taxon>
        <taxon>malvids</taxon>
        <taxon>Sapindales</taxon>
        <taxon>Anacardiaceae</taxon>
        <taxon>Pistacia</taxon>
    </lineage>
</organism>
<comment type="caution">
    <text evidence="1">The sequence shown here is derived from an EMBL/GenBank/DDBJ whole genome shotgun (WGS) entry which is preliminary data.</text>
</comment>
<dbReference type="Proteomes" id="UP001163603">
    <property type="component" value="Chromosome 10"/>
</dbReference>
<dbReference type="EMBL" id="CM047745">
    <property type="protein sequence ID" value="KAJ0026077.1"/>
    <property type="molecule type" value="Genomic_DNA"/>
</dbReference>
<keyword evidence="2" id="KW-1185">Reference proteome</keyword>
<accession>A0ACC0XX62</accession>
<sequence length="96" mass="10955">MIKDDGKTRAWGFNQVNAAQQFAIPYASPPLTYLSTTVSCSSKLFKGISPQCMIVLLFRNFELFYITFLFSSYFCGLDKSTEKKRVMELFVSSYCS</sequence>